<evidence type="ECO:0000259" key="1">
    <source>
        <dbReference type="PROSITE" id="PS51186"/>
    </source>
</evidence>
<name>A0ABS4FSC4_9BACL</name>
<sequence>MGITFRNFKDGDVEKISKALGESKYEFNNIGKVTWDWISQHPASEMFHPEKIGIWEKDGEIVGRVSLDSPWYGDAIIYVNPEYSELYTELLHYAERTFAGTDDNGKSYLNIGAYEGSELQACLEANGYKRGEEGRMLTYSLSEPILEARIPEGFEIKPLQEVYDFKKLNDLLWGAFNYEGEPPAYDDEVYLPIKHAWLDYRQEICSVAIAPDGAYASFCGMWFDFETKVAFVEPMVTGEKYRRQGLAKACVYESMKQCKKLGANVVYVVPDEEPYPWYKSMGFKQTSKSYCWSKTF</sequence>
<reference evidence="2 3" key="1">
    <citation type="submission" date="2021-03" db="EMBL/GenBank/DDBJ databases">
        <title>Genomic Encyclopedia of Type Strains, Phase IV (KMG-IV): sequencing the most valuable type-strain genomes for metagenomic binning, comparative biology and taxonomic classification.</title>
        <authorList>
            <person name="Goeker M."/>
        </authorList>
    </citation>
    <scope>NUCLEOTIDE SEQUENCE [LARGE SCALE GENOMIC DNA]</scope>
    <source>
        <strain evidence="2 3">DSM 14349</strain>
    </source>
</reference>
<feature type="domain" description="N-acetyltransferase" evidence="1">
    <location>
        <begin position="14"/>
        <end position="146"/>
    </location>
</feature>
<dbReference type="RefSeq" id="WP_210089092.1">
    <property type="nucleotide sequence ID" value="NZ_JAGGKG010000008.1"/>
</dbReference>
<dbReference type="Pfam" id="PF00583">
    <property type="entry name" value="Acetyltransf_1"/>
    <property type="match status" value="1"/>
</dbReference>
<evidence type="ECO:0000313" key="2">
    <source>
        <dbReference type="EMBL" id="MBP1905480.1"/>
    </source>
</evidence>
<gene>
    <name evidence="2" type="ORF">J2Z32_002110</name>
</gene>
<dbReference type="SUPFAM" id="SSF55729">
    <property type="entry name" value="Acyl-CoA N-acyltransferases (Nat)"/>
    <property type="match status" value="1"/>
</dbReference>
<evidence type="ECO:0000313" key="3">
    <source>
        <dbReference type="Proteomes" id="UP001519272"/>
    </source>
</evidence>
<accession>A0ABS4FSC4</accession>
<protein>
    <submittedName>
        <fullName evidence="2">GNAT superfamily N-acetyltransferase</fullName>
    </submittedName>
</protein>
<dbReference type="PROSITE" id="PS51186">
    <property type="entry name" value="GNAT"/>
    <property type="match status" value="2"/>
</dbReference>
<dbReference type="Gene3D" id="3.40.630.30">
    <property type="match status" value="1"/>
</dbReference>
<organism evidence="2 3">
    <name type="scientific">Paenibacillus turicensis</name>
    <dbReference type="NCBI Taxonomy" id="160487"/>
    <lineage>
        <taxon>Bacteria</taxon>
        <taxon>Bacillati</taxon>
        <taxon>Bacillota</taxon>
        <taxon>Bacilli</taxon>
        <taxon>Bacillales</taxon>
        <taxon>Paenibacillaceae</taxon>
        <taxon>Paenibacillus</taxon>
    </lineage>
</organism>
<dbReference type="InterPro" id="IPR000182">
    <property type="entry name" value="GNAT_dom"/>
</dbReference>
<feature type="domain" description="N-acetyltransferase" evidence="1">
    <location>
        <begin position="154"/>
        <end position="296"/>
    </location>
</feature>
<dbReference type="InterPro" id="IPR016181">
    <property type="entry name" value="Acyl_CoA_acyltransferase"/>
</dbReference>
<dbReference type="Proteomes" id="UP001519272">
    <property type="component" value="Unassembled WGS sequence"/>
</dbReference>
<proteinExistence type="predicted"/>
<comment type="caution">
    <text evidence="2">The sequence shown here is derived from an EMBL/GenBank/DDBJ whole genome shotgun (WGS) entry which is preliminary data.</text>
</comment>
<dbReference type="CDD" id="cd04301">
    <property type="entry name" value="NAT_SF"/>
    <property type="match status" value="1"/>
</dbReference>
<dbReference type="EMBL" id="JAGGKG010000008">
    <property type="protein sequence ID" value="MBP1905480.1"/>
    <property type="molecule type" value="Genomic_DNA"/>
</dbReference>
<keyword evidence="3" id="KW-1185">Reference proteome</keyword>